<organism evidence="2 3">
    <name type="scientific">Nitrospirillum amazonense</name>
    <dbReference type="NCBI Taxonomy" id="28077"/>
    <lineage>
        <taxon>Bacteria</taxon>
        <taxon>Pseudomonadati</taxon>
        <taxon>Pseudomonadota</taxon>
        <taxon>Alphaproteobacteria</taxon>
        <taxon>Rhodospirillales</taxon>
        <taxon>Azospirillaceae</taxon>
        <taxon>Nitrospirillum</taxon>
    </lineage>
</organism>
<dbReference type="InterPro" id="IPR036291">
    <property type="entry name" value="NAD(P)-bd_dom_sf"/>
</dbReference>
<accession>A0A560KBF5</accession>
<dbReference type="EMBL" id="VITV01000002">
    <property type="protein sequence ID" value="TWB80339.1"/>
    <property type="molecule type" value="Genomic_DNA"/>
</dbReference>
<dbReference type="Proteomes" id="UP000320516">
    <property type="component" value="Unassembled WGS sequence"/>
</dbReference>
<name>A0A560KBF5_9PROT</name>
<dbReference type="InterPro" id="IPR051783">
    <property type="entry name" value="NAD(P)-dependent_oxidoreduct"/>
</dbReference>
<evidence type="ECO:0000313" key="2">
    <source>
        <dbReference type="EMBL" id="TWB80339.1"/>
    </source>
</evidence>
<dbReference type="PANTHER" id="PTHR48079">
    <property type="entry name" value="PROTEIN YEEZ"/>
    <property type="match status" value="1"/>
</dbReference>
<evidence type="ECO:0000313" key="3">
    <source>
        <dbReference type="Proteomes" id="UP000320516"/>
    </source>
</evidence>
<protein>
    <submittedName>
        <fullName evidence="2">Nucleoside-diphosphate-sugar epimerase</fullName>
    </submittedName>
</protein>
<gene>
    <name evidence="2" type="ORF">FBZ87_102765</name>
</gene>
<proteinExistence type="predicted"/>
<comment type="caution">
    <text evidence="2">The sequence shown here is derived from an EMBL/GenBank/DDBJ whole genome shotgun (WGS) entry which is preliminary data.</text>
</comment>
<dbReference type="GO" id="GO:0004029">
    <property type="term" value="F:aldehyde dehydrogenase (NAD+) activity"/>
    <property type="evidence" value="ECO:0007669"/>
    <property type="project" value="TreeGrafter"/>
</dbReference>
<dbReference type="GO" id="GO:0005737">
    <property type="term" value="C:cytoplasm"/>
    <property type="evidence" value="ECO:0007669"/>
    <property type="project" value="TreeGrafter"/>
</dbReference>
<sequence length="329" mass="34806">MATTNGKTVLVIGARGGVGGAVAARLLADGWTVKALARGQGAGGRGSRPDLAAAQWIQGDAMNAADVARAAAGADVIVHAVNPPGYKDWDKLVLPMMDNTIAAAKAVGARIVLPGTVYNYGPDAQPDLTEESPQNPVTVKGGIRVAMERRLRQASTEGARVLILRCGDFFGPHAGNNWFGQGLVKPGKAVTSIPYPGPHAVGHAWAYLPDVAETVARLLARENELATFETFHFGGHWLEAGAEMAASIQRVVVARGGARPAVTAFPWWLVTLASPFVTVFREMREMRYLWQRPVRLENAKLKAFLGAEPHTPLDVAVAAALTDLGCVPA</sequence>
<dbReference type="RefSeq" id="WP_145609720.1">
    <property type="nucleotide sequence ID" value="NZ_JARPAF010000002.1"/>
</dbReference>
<dbReference type="InterPro" id="IPR001509">
    <property type="entry name" value="Epimerase_deHydtase"/>
</dbReference>
<dbReference type="Pfam" id="PF01370">
    <property type="entry name" value="Epimerase"/>
    <property type="match status" value="1"/>
</dbReference>
<evidence type="ECO:0000259" key="1">
    <source>
        <dbReference type="Pfam" id="PF01370"/>
    </source>
</evidence>
<feature type="domain" description="NAD-dependent epimerase/dehydratase" evidence="1">
    <location>
        <begin position="9"/>
        <end position="229"/>
    </location>
</feature>
<dbReference type="PANTHER" id="PTHR48079:SF6">
    <property type="entry name" value="NAD(P)-BINDING DOMAIN-CONTAINING PROTEIN-RELATED"/>
    <property type="match status" value="1"/>
</dbReference>
<reference evidence="2 3" key="1">
    <citation type="submission" date="2019-06" db="EMBL/GenBank/DDBJ databases">
        <title>Genomic Encyclopedia of Type Strains, Phase IV (KMG-V): Genome sequencing to study the core and pangenomes of soil and plant-associated prokaryotes.</title>
        <authorList>
            <person name="Whitman W."/>
        </authorList>
    </citation>
    <scope>NUCLEOTIDE SEQUENCE [LARGE SCALE GENOMIC DNA]</scope>
    <source>
        <strain evidence="2 3">BR 12005</strain>
    </source>
</reference>
<dbReference type="Gene3D" id="3.40.50.720">
    <property type="entry name" value="NAD(P)-binding Rossmann-like Domain"/>
    <property type="match status" value="1"/>
</dbReference>
<dbReference type="AlphaFoldDB" id="A0A560KBF5"/>
<dbReference type="SUPFAM" id="SSF51735">
    <property type="entry name" value="NAD(P)-binding Rossmann-fold domains"/>
    <property type="match status" value="1"/>
</dbReference>